<comment type="caution">
    <text evidence="4">The sequence shown here is derived from an EMBL/GenBank/DDBJ whole genome shotgun (WGS) entry which is preliminary data.</text>
</comment>
<dbReference type="Proteomes" id="UP000028521">
    <property type="component" value="Unassembled WGS sequence"/>
</dbReference>
<feature type="domain" description="CUB" evidence="3">
    <location>
        <begin position="310"/>
        <end position="380"/>
    </location>
</feature>
<keyword evidence="1" id="KW-0732">Signal</keyword>
<dbReference type="eggNOG" id="COG4935">
    <property type="taxonomic scope" value="Bacteria"/>
</dbReference>
<dbReference type="Pfam" id="PF00431">
    <property type="entry name" value="CUB"/>
    <property type="match status" value="1"/>
</dbReference>
<dbReference type="OrthoDB" id="1652165at2"/>
<dbReference type="SUPFAM" id="SSF49854">
    <property type="entry name" value="Spermadhesin, CUB domain"/>
    <property type="match status" value="1"/>
</dbReference>
<organism evidence="4 5">
    <name type="scientific">Mangrovimonas yunxiaonensis</name>
    <dbReference type="NCBI Taxonomy" id="1197477"/>
    <lineage>
        <taxon>Bacteria</taxon>
        <taxon>Pseudomonadati</taxon>
        <taxon>Bacteroidota</taxon>
        <taxon>Flavobacteriia</taxon>
        <taxon>Flavobacteriales</taxon>
        <taxon>Flavobacteriaceae</taxon>
        <taxon>Mangrovimonas</taxon>
    </lineage>
</organism>
<dbReference type="AlphaFoldDB" id="A0A084TP01"/>
<dbReference type="STRING" id="1197477.IA57_02045"/>
<dbReference type="NCBIfam" id="TIGR04183">
    <property type="entry name" value="Por_Secre_tail"/>
    <property type="match status" value="1"/>
</dbReference>
<reference evidence="5" key="2">
    <citation type="submission" date="2014-07" db="EMBL/GenBank/DDBJ databases">
        <title>Genome sequence of Mangrovimonas yunxiaonensis.</title>
        <authorList>
            <person name="Li Y."/>
            <person name="Zheng T."/>
        </authorList>
    </citation>
    <scope>NUCLEOTIDE SEQUENCE [LARGE SCALE GENOMIC DNA]</scope>
    <source>
        <strain evidence="5">LY01</strain>
    </source>
</reference>
<sequence length="1002" mass="108791">MLPPTNDDACGAVTLNASNGFCSSGTTQDATNSAYPTNSCTLPGDDDDVWFKFVTPGSTFDYSSFTIELTNITGTDIDLSYAVFRTSSGSCTSFSRIDCFETNRSTLTELYGGYTYYIQVYTTGTGVANYANFDLCVNIFTDPCGITNIPELVCGTLESFHDYNNSTSDNGFLNNSQNPCQGSSHSSFEGREMLYSFTPDTTGDYDIWLQTYTGEHIGFMYKEASLGCNDSNWNCIGHYFGGNQTGTITLTGGVTYYFLVDLENNNTNYSKAKFAINCPVSCDDSFFDPGGPNANYGLGNNKTTTICADSPGSPVTVTFNAFDITDDNLAVYDGSSTSATLIGTYTGTTIPGPFTSTDPSGCLTFVFTSGWSNTGSGWEAEVTCCIVWEGSANTDWNTATNWSSGTIPTIDDCIVIPDATTTPNDPILDYTDPNDRGAGLNLTVQNNAYLELNHDTELTIKEWVDVQGNAVFNIKNNASLIQIDETNLNAGSIHVQRAPNANFSGVSGLEYVYWSSPVSGFDITNVSPGTNTGLIFEWDPTVAGFGTGNHGYWYNASGAMVEGQGYIIRGLSGTPNSIANTLSWNPSIPVTANTALFSGAPHNGTLTVDVFHGGYDVAGDPGYQGNSSLGTLAYNDDDNWNLIGNPYPSAISADAFAAYNTNISGTVYLWQHAALPNQTTDPFYEDYTYNYDSSNYVEYNSSGSVPPGIDDLHIASGQGFFVTVNHSAPLSSSVTFTNSMRQYSSAYNNNTFFRVSDDNAIRATATESTNMSQPIERHRVWLNLSNSNNMANTLLIGYIEGATNEFDRLYDGIEVKSTDLSFYSINNDFKCSIQGRALPFNTDDAIPLGMYLPQNDTYSIAINTLDGLFTDSTQNIYLEDTYLNIVHNLKESPYNFTADMGALNDRFILRYNAFGALHTNDVMAVENVTIIAPNNQFIKVNSGTQPIKTVTVYDLLGRPLISKDQISSHSITINHSFSDGTYIVIAVLESGLKKTKKVVLKH</sequence>
<dbReference type="InterPro" id="IPR026444">
    <property type="entry name" value="Secre_tail"/>
</dbReference>
<reference evidence="4 5" key="1">
    <citation type="journal article" date="2014" name="Genome Announc.">
        <title>Draft Genome Sequence of the Algicidal Bacterium Mangrovimonas yunxiaonensis Strain LY01.</title>
        <authorList>
            <person name="Li Y."/>
            <person name="Zhu H."/>
            <person name="Li C."/>
            <person name="Zhang H."/>
            <person name="Chen Z."/>
            <person name="Zheng W."/>
            <person name="Xu H."/>
            <person name="Zheng T."/>
        </authorList>
    </citation>
    <scope>NUCLEOTIDE SEQUENCE [LARGE SCALE GENOMIC DNA]</scope>
    <source>
        <strain evidence="4 5">LY01</strain>
    </source>
</reference>
<dbReference type="Gene3D" id="2.60.120.290">
    <property type="entry name" value="Spermadhesin, CUB domain"/>
    <property type="match status" value="1"/>
</dbReference>
<dbReference type="EMBL" id="JPFK01000002">
    <property type="protein sequence ID" value="KFB02437.1"/>
    <property type="molecule type" value="Genomic_DNA"/>
</dbReference>
<dbReference type="eggNOG" id="COG1345">
    <property type="taxonomic scope" value="Bacteria"/>
</dbReference>
<keyword evidence="5" id="KW-1185">Reference proteome</keyword>
<name>A0A084TP01_9FLAO</name>
<evidence type="ECO:0000259" key="3">
    <source>
        <dbReference type="Pfam" id="PF00431"/>
    </source>
</evidence>
<proteinExistence type="predicted"/>
<dbReference type="InterPro" id="IPR035914">
    <property type="entry name" value="Sperma_CUB_dom_sf"/>
</dbReference>
<accession>A0A084TP01</accession>
<evidence type="ECO:0000313" key="4">
    <source>
        <dbReference type="EMBL" id="KFB02437.1"/>
    </source>
</evidence>
<dbReference type="CDD" id="cd00041">
    <property type="entry name" value="CUB"/>
    <property type="match status" value="1"/>
</dbReference>
<dbReference type="NCBIfam" id="NF033708">
    <property type="entry name" value="T9SS_Cterm_ChiA"/>
    <property type="match status" value="1"/>
</dbReference>
<evidence type="ECO:0000313" key="5">
    <source>
        <dbReference type="Proteomes" id="UP000028521"/>
    </source>
</evidence>
<evidence type="ECO:0000256" key="2">
    <source>
        <dbReference type="ARBA" id="ARBA00023157"/>
    </source>
</evidence>
<gene>
    <name evidence="4" type="ORF">IA57_02045</name>
</gene>
<protein>
    <recommendedName>
        <fullName evidence="3">CUB domain-containing protein</fullName>
    </recommendedName>
</protein>
<dbReference type="InterPro" id="IPR000859">
    <property type="entry name" value="CUB_dom"/>
</dbReference>
<keyword evidence="2" id="KW-1015">Disulfide bond</keyword>
<evidence type="ECO:0000256" key="1">
    <source>
        <dbReference type="ARBA" id="ARBA00022729"/>
    </source>
</evidence>
<dbReference type="RefSeq" id="WP_036118575.1">
    <property type="nucleotide sequence ID" value="NZ_BMET01000002.1"/>
</dbReference>